<dbReference type="Pfam" id="PF03845">
    <property type="entry name" value="Spore_permease"/>
    <property type="match status" value="1"/>
</dbReference>
<keyword evidence="10" id="KW-1185">Reference proteome</keyword>
<evidence type="ECO:0000313" key="9">
    <source>
        <dbReference type="EMBL" id="MBR7795070.1"/>
    </source>
</evidence>
<feature type="transmembrane region" description="Helical" evidence="8">
    <location>
        <begin position="269"/>
        <end position="288"/>
    </location>
</feature>
<dbReference type="EMBL" id="JAGSOT010000006">
    <property type="protein sequence ID" value="MBR7795070.1"/>
    <property type="molecule type" value="Genomic_DNA"/>
</dbReference>
<dbReference type="PANTHER" id="PTHR34975">
    <property type="entry name" value="SPORE GERMINATION PROTEIN A2"/>
    <property type="match status" value="1"/>
</dbReference>
<feature type="transmembrane region" description="Helical" evidence="8">
    <location>
        <begin position="300"/>
        <end position="318"/>
    </location>
</feature>
<organism evidence="9 10">
    <name type="scientific">Virgibacillus salarius</name>
    <dbReference type="NCBI Taxonomy" id="447199"/>
    <lineage>
        <taxon>Bacteria</taxon>
        <taxon>Bacillati</taxon>
        <taxon>Bacillota</taxon>
        <taxon>Bacilli</taxon>
        <taxon>Bacillales</taxon>
        <taxon>Bacillaceae</taxon>
        <taxon>Virgibacillus</taxon>
    </lineage>
</organism>
<keyword evidence="5 8" id="KW-0812">Transmembrane</keyword>
<dbReference type="NCBIfam" id="TIGR00912">
    <property type="entry name" value="2A0309"/>
    <property type="match status" value="1"/>
</dbReference>
<evidence type="ECO:0000256" key="7">
    <source>
        <dbReference type="ARBA" id="ARBA00023136"/>
    </source>
</evidence>
<keyword evidence="4" id="KW-0309">Germination</keyword>
<evidence type="ECO:0000256" key="8">
    <source>
        <dbReference type="SAM" id="Phobius"/>
    </source>
</evidence>
<feature type="transmembrane region" description="Helical" evidence="8">
    <location>
        <begin position="12"/>
        <end position="32"/>
    </location>
</feature>
<evidence type="ECO:0000256" key="4">
    <source>
        <dbReference type="ARBA" id="ARBA00022544"/>
    </source>
</evidence>
<dbReference type="Proteomes" id="UP000675284">
    <property type="component" value="Unassembled WGS sequence"/>
</dbReference>
<keyword evidence="3" id="KW-0813">Transport</keyword>
<gene>
    <name evidence="9" type="ORF">KCX74_03325</name>
</gene>
<comment type="similarity">
    <text evidence="2">Belongs to the amino acid-polyamine-organocation (APC) superfamily. Spore germination protein (SGP) (TC 2.A.3.9) family.</text>
</comment>
<feature type="transmembrane region" description="Helical" evidence="8">
    <location>
        <begin position="38"/>
        <end position="58"/>
    </location>
</feature>
<comment type="subcellular location">
    <subcellularLocation>
        <location evidence="1">Membrane</location>
        <topology evidence="1">Multi-pass membrane protein</topology>
    </subcellularLocation>
</comment>
<protein>
    <submittedName>
        <fullName evidence="9">Endospore germination permease</fullName>
    </submittedName>
</protein>
<dbReference type="InterPro" id="IPR004761">
    <property type="entry name" value="Spore_GerAB"/>
</dbReference>
<reference evidence="9" key="1">
    <citation type="submission" date="2021-04" db="EMBL/GenBank/DDBJ databases">
        <title>Isolation and polyphasic classification of algal microorganism.</title>
        <authorList>
            <person name="Wang S."/>
        </authorList>
    </citation>
    <scope>NUCLEOTIDE SEQUENCE</scope>
    <source>
        <strain evidence="9">720a</strain>
    </source>
</reference>
<evidence type="ECO:0000256" key="5">
    <source>
        <dbReference type="ARBA" id="ARBA00022692"/>
    </source>
</evidence>
<keyword evidence="7 8" id="KW-0472">Membrane</keyword>
<feature type="transmembrane region" description="Helical" evidence="8">
    <location>
        <begin position="213"/>
        <end position="238"/>
    </location>
</feature>
<feature type="transmembrane region" description="Helical" evidence="8">
    <location>
        <begin position="79"/>
        <end position="98"/>
    </location>
</feature>
<feature type="transmembrane region" description="Helical" evidence="8">
    <location>
        <begin position="110"/>
        <end position="130"/>
    </location>
</feature>
<evidence type="ECO:0000256" key="6">
    <source>
        <dbReference type="ARBA" id="ARBA00022989"/>
    </source>
</evidence>
<dbReference type="AlphaFoldDB" id="A0A941DR73"/>
<dbReference type="RefSeq" id="WP_121604987.1">
    <property type="nucleotide sequence ID" value="NZ_CP115959.1"/>
</dbReference>
<keyword evidence="6 8" id="KW-1133">Transmembrane helix</keyword>
<dbReference type="GO" id="GO:0016020">
    <property type="term" value="C:membrane"/>
    <property type="evidence" value="ECO:0007669"/>
    <property type="project" value="UniProtKB-SubCell"/>
</dbReference>
<feature type="transmembrane region" description="Helical" evidence="8">
    <location>
        <begin position="137"/>
        <end position="161"/>
    </location>
</feature>
<sequence>MGNITISQLMAIFLLSTGLSNHVIVIPILINATGRDAWISVLIGYSLLLALSPLFLYVTKQFQDQSLFQWLSSTYSKTLSYGIAVLIVIFLLIMGWITLKETVMWTDETYLFFTPILVITLFTLGASLYISYCKLNVIGICAGVLLPLVILFGMFVAIGTIPDKNYRLVAPVLVENGWGDVLHGALFAFGSVIELFLLYLLQHQVTKSIQFKHLVFLILFLSILTTGPLLGTIATFGVEEAAKIRYPAFFQWRIVGIGNYFNHLDFLSIYQWLSGAFIRLAIILYLITQAFNITNKKKRLFIQAFICFIYLLFMLAPISDEAFLKFLSNYYYLGSSIFGVVITCTIALLIKLSKNRMSIHAKK</sequence>
<dbReference type="GO" id="GO:0009847">
    <property type="term" value="P:spore germination"/>
    <property type="evidence" value="ECO:0007669"/>
    <property type="project" value="InterPro"/>
</dbReference>
<comment type="caution">
    <text evidence="9">The sequence shown here is derived from an EMBL/GenBank/DDBJ whole genome shotgun (WGS) entry which is preliminary data.</text>
</comment>
<dbReference type="PANTHER" id="PTHR34975:SF2">
    <property type="entry name" value="SPORE GERMINATION PROTEIN A2"/>
    <property type="match status" value="1"/>
</dbReference>
<evidence type="ECO:0000313" key="10">
    <source>
        <dbReference type="Proteomes" id="UP000675284"/>
    </source>
</evidence>
<evidence type="ECO:0000256" key="3">
    <source>
        <dbReference type="ARBA" id="ARBA00022448"/>
    </source>
</evidence>
<name>A0A941DR73_9BACI</name>
<feature type="transmembrane region" description="Helical" evidence="8">
    <location>
        <begin position="181"/>
        <end position="201"/>
    </location>
</feature>
<accession>A0A941DR73</accession>
<evidence type="ECO:0000256" key="1">
    <source>
        <dbReference type="ARBA" id="ARBA00004141"/>
    </source>
</evidence>
<feature type="transmembrane region" description="Helical" evidence="8">
    <location>
        <begin position="330"/>
        <end position="350"/>
    </location>
</feature>
<proteinExistence type="inferred from homology"/>
<evidence type="ECO:0000256" key="2">
    <source>
        <dbReference type="ARBA" id="ARBA00007998"/>
    </source>
</evidence>